<feature type="binding site" evidence="18">
    <location>
        <position position="78"/>
    </location>
    <ligand>
        <name>K(+)</name>
        <dbReference type="ChEBI" id="CHEBI:29103"/>
    </ligand>
</feature>
<proteinExistence type="inferred from homology"/>
<protein>
    <recommendedName>
        <fullName evidence="19">Bifunctional NAD(P)H-hydrate repair enzyme</fullName>
    </recommendedName>
    <alternativeName>
        <fullName evidence="19">Nicotinamide nucleotide repair protein</fullName>
    </alternativeName>
    <domain>
        <recommendedName>
            <fullName evidence="19">ADP-dependent (S)-NAD(P)H-hydrate dehydratase</fullName>
            <ecNumber evidence="19">4.2.1.136</ecNumber>
        </recommendedName>
        <alternativeName>
            <fullName evidence="19">ADP-dependent NAD(P)HX dehydratase</fullName>
        </alternativeName>
    </domain>
    <domain>
        <recommendedName>
            <fullName evidence="19">NAD(P)H-hydrate epimerase</fullName>
            <ecNumber evidence="19">5.1.99.6</ecNumber>
        </recommendedName>
    </domain>
</protein>
<comment type="similarity">
    <text evidence="4 19">In the C-terminal section; belongs to the NnrD/CARKD family.</text>
</comment>
<dbReference type="PANTHER" id="PTHR12592">
    <property type="entry name" value="ATP-DEPENDENT (S)-NAD(P)H-HYDRATE DEHYDRATASE FAMILY MEMBER"/>
    <property type="match status" value="1"/>
</dbReference>
<feature type="binding site" evidence="18">
    <location>
        <position position="180"/>
    </location>
    <ligand>
        <name>(6S)-NADPHX</name>
        <dbReference type="ChEBI" id="CHEBI:64076"/>
    </ligand>
</feature>
<dbReference type="EC" id="5.1.99.6" evidence="19"/>
<dbReference type="PANTHER" id="PTHR12592:SF0">
    <property type="entry name" value="ATP-DEPENDENT (S)-NAD(P)H-HYDRATE DEHYDRATASE"/>
    <property type="match status" value="1"/>
</dbReference>
<comment type="function">
    <text evidence="17">Catalyzes the dehydration of the S-form of NAD(P)HX at the expense of ADP, which is converted to AMP. Together with NAD(P)HX epimerase, which catalyzes the epimerization of the S- and R-forms, the enzyme allows the repair of both epimers of NAD(P)HX, a damaged form of NAD(P)H that is a result of enzymatic or heat-dependent hydration.</text>
</comment>
<comment type="subunit">
    <text evidence="17">Homotetramer.</text>
</comment>
<keyword evidence="6 17" id="KW-0547">Nucleotide-binding</keyword>
<feature type="binding site" evidence="17">
    <location>
        <position position="282"/>
    </location>
    <ligand>
        <name>(6S)-NADPHX</name>
        <dbReference type="ChEBI" id="CHEBI:64076"/>
    </ligand>
</feature>
<dbReference type="InterPro" id="IPR029056">
    <property type="entry name" value="Ribokinase-like"/>
</dbReference>
<dbReference type="SUPFAM" id="SSF64153">
    <property type="entry name" value="YjeF N-terminal domain-like"/>
    <property type="match status" value="1"/>
</dbReference>
<evidence type="ECO:0000256" key="7">
    <source>
        <dbReference type="ARBA" id="ARBA00022840"/>
    </source>
</evidence>
<evidence type="ECO:0000256" key="8">
    <source>
        <dbReference type="ARBA" id="ARBA00022857"/>
    </source>
</evidence>
<dbReference type="EMBL" id="DTIY01000095">
    <property type="protein sequence ID" value="HGY40414.1"/>
    <property type="molecule type" value="Genomic_DNA"/>
</dbReference>
<comment type="caution">
    <text evidence="22">The sequence shown here is derived from an EMBL/GenBank/DDBJ whole genome shotgun (WGS) entry which is preliminary data.</text>
</comment>
<evidence type="ECO:0000256" key="17">
    <source>
        <dbReference type="HAMAP-Rule" id="MF_01965"/>
    </source>
</evidence>
<evidence type="ECO:0000259" key="20">
    <source>
        <dbReference type="PROSITE" id="PS51383"/>
    </source>
</evidence>
<evidence type="ECO:0000256" key="1">
    <source>
        <dbReference type="ARBA" id="ARBA00000013"/>
    </source>
</evidence>
<name>A0A7V4WM69_9BACT</name>
<comment type="cofactor">
    <cofactor evidence="17">
        <name>Mg(2+)</name>
        <dbReference type="ChEBI" id="CHEBI:18420"/>
    </cofactor>
</comment>
<sequence>MWSSRWRWESSGEGKAVIELVTAKTMQEREKSACERFGLRTLLLMENAGRAVASEVLSALRERPSLRRVAIVCGTGNNGGDGMVVARHLFVAHPESPPRVYLVGSPENLRGDAQYNYAVITELGLPVQVVSSSGDVRFEEDTLIVDALFGTGLAREVEGIHREVIRCINAAVRKFVVAVDVPSGVDASDGRVLGEAVQADLTVTFGFLKRGLVLYPGRAYAGRIKVYPIGIPLSFGEDEKADGYLVLPSDVRALLPRRSWSTHKISAGVVGVVAGSSAMLGAGILVAQGAYRGGAGMVVWPLPAELSLAVRTSLPEVVGVTLGSSAFPDWSYGEHDVEAILRGFEARKVSGVVVGPGLGMKEGLQRFLERFLELIPAKGVLDADALNIIAEHRERWEGKLAGWVVTPHVGEAARLLARPVQEVSEWKVQAARDIAAFFGCVVVLKGPGTLVVSPGGEIFVNSTGNELLATAGSGDVLAGLIGGLMAQGLDAVSSALCGVFLHGLSGDILRREGRTSIVAHEIAERLDAARKVVEDGTWEPSFLDGDFSGAPCP</sequence>
<feature type="binding site" evidence="17">
    <location>
        <position position="357"/>
    </location>
    <ligand>
        <name>(6S)-NADPHX</name>
        <dbReference type="ChEBI" id="CHEBI:64076"/>
    </ligand>
</feature>
<comment type="similarity">
    <text evidence="3 19">In the N-terminal section; belongs to the NnrE/AIBP family.</text>
</comment>
<feature type="binding site" evidence="18">
    <location>
        <begin position="150"/>
        <end position="156"/>
    </location>
    <ligand>
        <name>(6S)-NADPHX</name>
        <dbReference type="ChEBI" id="CHEBI:64076"/>
    </ligand>
</feature>
<evidence type="ECO:0000256" key="4">
    <source>
        <dbReference type="ARBA" id="ARBA00009524"/>
    </source>
</evidence>
<keyword evidence="13" id="KW-0511">Multifunctional enzyme</keyword>
<dbReference type="GO" id="GO:0110051">
    <property type="term" value="P:metabolite repair"/>
    <property type="evidence" value="ECO:0007669"/>
    <property type="project" value="TreeGrafter"/>
</dbReference>
<evidence type="ECO:0000256" key="6">
    <source>
        <dbReference type="ARBA" id="ARBA00022741"/>
    </source>
</evidence>
<evidence type="ECO:0000256" key="3">
    <source>
        <dbReference type="ARBA" id="ARBA00006001"/>
    </source>
</evidence>
<feature type="binding site" evidence="17">
    <location>
        <begin position="445"/>
        <end position="449"/>
    </location>
    <ligand>
        <name>AMP</name>
        <dbReference type="ChEBI" id="CHEBI:456215"/>
    </ligand>
</feature>
<dbReference type="InterPro" id="IPR030677">
    <property type="entry name" value="Nnr"/>
</dbReference>
<feature type="binding site" evidence="18">
    <location>
        <begin position="77"/>
        <end position="81"/>
    </location>
    <ligand>
        <name>(6S)-NADPHX</name>
        <dbReference type="ChEBI" id="CHEBI:64076"/>
    </ligand>
</feature>
<feature type="binding site" evidence="18">
    <location>
        <position position="183"/>
    </location>
    <ligand>
        <name>K(+)</name>
        <dbReference type="ChEBI" id="CHEBI:29103"/>
    </ligand>
</feature>
<keyword evidence="7 17" id="KW-0067">ATP-binding</keyword>
<comment type="caution">
    <text evidence="18">Lacks conserved residue(s) required for the propagation of feature annotation.</text>
</comment>
<evidence type="ECO:0000256" key="13">
    <source>
        <dbReference type="ARBA" id="ARBA00023268"/>
    </source>
</evidence>
<dbReference type="InterPro" id="IPR036652">
    <property type="entry name" value="YjeF_N_dom_sf"/>
</dbReference>
<evidence type="ECO:0000259" key="21">
    <source>
        <dbReference type="PROSITE" id="PS51385"/>
    </source>
</evidence>
<dbReference type="NCBIfam" id="TIGR00196">
    <property type="entry name" value="yjeF_cterm"/>
    <property type="match status" value="1"/>
</dbReference>
<comment type="catalytic activity">
    <reaction evidence="16 17 19">
        <text>(6S)-NADPHX + ADP = AMP + phosphate + NADPH + H(+)</text>
        <dbReference type="Rhea" id="RHEA:32235"/>
        <dbReference type="ChEBI" id="CHEBI:15378"/>
        <dbReference type="ChEBI" id="CHEBI:43474"/>
        <dbReference type="ChEBI" id="CHEBI:57783"/>
        <dbReference type="ChEBI" id="CHEBI:64076"/>
        <dbReference type="ChEBI" id="CHEBI:456215"/>
        <dbReference type="ChEBI" id="CHEBI:456216"/>
        <dbReference type="EC" id="4.2.1.136"/>
    </reaction>
</comment>
<dbReference type="EC" id="4.2.1.136" evidence="19"/>
<comment type="cofactor">
    <cofactor evidence="18 19">
        <name>K(+)</name>
        <dbReference type="ChEBI" id="CHEBI:29103"/>
    </cofactor>
    <text evidence="18 19">Binds 1 potassium ion per subunit.</text>
</comment>
<gene>
    <name evidence="17" type="primary">nnrD</name>
    <name evidence="18" type="synonym">nnrE</name>
    <name evidence="22" type="ORF">ENW11_11510</name>
</gene>
<comment type="similarity">
    <text evidence="17">Belongs to the NnrD/CARKD family.</text>
</comment>
<keyword evidence="9 18" id="KW-0630">Potassium</keyword>
<evidence type="ECO:0000256" key="5">
    <source>
        <dbReference type="ARBA" id="ARBA00022723"/>
    </source>
</evidence>
<comment type="function">
    <text evidence="18">Catalyzes the epimerization of the S- and R-forms of NAD(P)HX, a damaged form of NAD(P)H that is a result of enzymatic or heat-dependent hydration. This is a prerequisite for the S-specific NAD(P)H-hydrate dehydratase to allow the repair of both epimers of NAD(P)HX.</text>
</comment>
<dbReference type="NCBIfam" id="TIGR00197">
    <property type="entry name" value="yjeF_nterm"/>
    <property type="match status" value="1"/>
</dbReference>
<organism evidence="22">
    <name type="scientific">Candidatus Caldatribacterium saccharofermentans</name>
    <dbReference type="NCBI Taxonomy" id="1454753"/>
    <lineage>
        <taxon>Bacteria</taxon>
        <taxon>Pseudomonadati</taxon>
        <taxon>Atribacterota</taxon>
        <taxon>Atribacteria</taxon>
        <taxon>Atribacterales</taxon>
        <taxon>Candidatus Caldatribacteriaceae</taxon>
        <taxon>Candidatus Caldatribacterium</taxon>
    </lineage>
</organism>
<dbReference type="GO" id="GO:0046496">
    <property type="term" value="P:nicotinamide nucleotide metabolic process"/>
    <property type="evidence" value="ECO:0007669"/>
    <property type="project" value="UniProtKB-UniRule"/>
</dbReference>
<dbReference type="GO" id="GO:0046872">
    <property type="term" value="F:metal ion binding"/>
    <property type="evidence" value="ECO:0007669"/>
    <property type="project" value="UniProtKB-UniRule"/>
</dbReference>
<dbReference type="PROSITE" id="PS51383">
    <property type="entry name" value="YJEF_C_3"/>
    <property type="match status" value="1"/>
</dbReference>
<dbReference type="SUPFAM" id="SSF53613">
    <property type="entry name" value="Ribokinase-like"/>
    <property type="match status" value="1"/>
</dbReference>
<dbReference type="Gene3D" id="3.40.1190.20">
    <property type="match status" value="1"/>
</dbReference>
<accession>A0A7V4WM69</accession>
<comment type="catalytic activity">
    <reaction evidence="1 18 19">
        <text>(6R)-NADHX = (6S)-NADHX</text>
        <dbReference type="Rhea" id="RHEA:32215"/>
        <dbReference type="ChEBI" id="CHEBI:64074"/>
        <dbReference type="ChEBI" id="CHEBI:64075"/>
        <dbReference type="EC" id="5.1.99.6"/>
    </reaction>
</comment>
<evidence type="ECO:0000256" key="14">
    <source>
        <dbReference type="ARBA" id="ARBA00025153"/>
    </source>
</evidence>
<dbReference type="PROSITE" id="PS51385">
    <property type="entry name" value="YJEF_N"/>
    <property type="match status" value="1"/>
</dbReference>
<evidence type="ECO:0000256" key="10">
    <source>
        <dbReference type="ARBA" id="ARBA00023027"/>
    </source>
</evidence>
<feature type="binding site" evidence="18">
    <location>
        <position position="146"/>
    </location>
    <ligand>
        <name>K(+)</name>
        <dbReference type="ChEBI" id="CHEBI:29103"/>
    </ligand>
</feature>
<comment type="similarity">
    <text evidence="18">Belongs to the NnrE/AIBP family.</text>
</comment>
<dbReference type="Pfam" id="PF03853">
    <property type="entry name" value="YjeF_N"/>
    <property type="match status" value="1"/>
</dbReference>
<dbReference type="Gene3D" id="3.40.50.10260">
    <property type="entry name" value="YjeF N-terminal domain"/>
    <property type="match status" value="1"/>
</dbReference>
<dbReference type="GO" id="GO:0005524">
    <property type="term" value="F:ATP binding"/>
    <property type="evidence" value="ECO:0007669"/>
    <property type="project" value="UniProtKB-UniRule"/>
</dbReference>
<keyword evidence="12 17" id="KW-0456">Lyase</keyword>
<dbReference type="HAMAP" id="MF_01966">
    <property type="entry name" value="NADHX_epimerase"/>
    <property type="match status" value="1"/>
</dbReference>
<comment type="catalytic activity">
    <reaction evidence="2 18 19">
        <text>(6R)-NADPHX = (6S)-NADPHX</text>
        <dbReference type="Rhea" id="RHEA:32227"/>
        <dbReference type="ChEBI" id="CHEBI:64076"/>
        <dbReference type="ChEBI" id="CHEBI:64077"/>
        <dbReference type="EC" id="5.1.99.6"/>
    </reaction>
</comment>
<dbReference type="InterPro" id="IPR004443">
    <property type="entry name" value="YjeF_N_dom"/>
</dbReference>
<keyword evidence="5 18" id="KW-0479">Metal-binding</keyword>
<comment type="function">
    <text evidence="14 19">Bifunctional enzyme that catalyzes the epimerization of the S- and R-forms of NAD(P)HX and the dehydration of the S-form of NAD(P)HX at the expense of ADP, which is converted to AMP. This allows the repair of both epimers of NAD(P)HX, a damaged form of NAD(P)H that is a result of enzymatic or heat-dependent hydration.</text>
</comment>
<evidence type="ECO:0000256" key="2">
    <source>
        <dbReference type="ARBA" id="ARBA00000909"/>
    </source>
</evidence>
<evidence type="ECO:0000256" key="12">
    <source>
        <dbReference type="ARBA" id="ARBA00023239"/>
    </source>
</evidence>
<dbReference type="Pfam" id="PF01256">
    <property type="entry name" value="Carb_kinase"/>
    <property type="match status" value="1"/>
</dbReference>
<feature type="binding site" evidence="17">
    <location>
        <position position="408"/>
    </location>
    <ligand>
        <name>(6S)-NADPHX</name>
        <dbReference type="ChEBI" id="CHEBI:64076"/>
    </ligand>
</feature>
<dbReference type="AlphaFoldDB" id="A0A7V4WM69"/>
<evidence type="ECO:0000256" key="19">
    <source>
        <dbReference type="PIRNR" id="PIRNR017184"/>
    </source>
</evidence>
<feature type="binding site" evidence="17">
    <location>
        <position position="474"/>
    </location>
    <ligand>
        <name>AMP</name>
        <dbReference type="ChEBI" id="CHEBI:456215"/>
    </ligand>
</feature>
<feature type="domain" description="YjeF N-terminal" evidence="21">
    <location>
        <begin position="26"/>
        <end position="237"/>
    </location>
</feature>
<comment type="catalytic activity">
    <reaction evidence="15 17 19">
        <text>(6S)-NADHX + ADP = AMP + phosphate + NADH + H(+)</text>
        <dbReference type="Rhea" id="RHEA:32223"/>
        <dbReference type="ChEBI" id="CHEBI:15378"/>
        <dbReference type="ChEBI" id="CHEBI:43474"/>
        <dbReference type="ChEBI" id="CHEBI:57945"/>
        <dbReference type="ChEBI" id="CHEBI:64074"/>
        <dbReference type="ChEBI" id="CHEBI:456215"/>
        <dbReference type="ChEBI" id="CHEBI:456216"/>
        <dbReference type="EC" id="4.2.1.136"/>
    </reaction>
</comment>
<evidence type="ECO:0000313" key="22">
    <source>
        <dbReference type="EMBL" id="HGY40414.1"/>
    </source>
</evidence>
<dbReference type="InterPro" id="IPR000631">
    <property type="entry name" value="CARKD"/>
</dbReference>
<keyword evidence="11 18" id="KW-0413">Isomerase</keyword>
<evidence type="ECO:0000256" key="11">
    <source>
        <dbReference type="ARBA" id="ARBA00023235"/>
    </source>
</evidence>
<dbReference type="PROSITE" id="PS01050">
    <property type="entry name" value="YJEF_C_2"/>
    <property type="match status" value="1"/>
</dbReference>
<dbReference type="GO" id="GO:0052855">
    <property type="term" value="F:ADP-dependent NAD(P)H-hydrate dehydratase activity"/>
    <property type="evidence" value="ECO:0007669"/>
    <property type="project" value="UniProtKB-UniRule"/>
</dbReference>
<keyword evidence="10 17" id="KW-0520">NAD</keyword>
<evidence type="ECO:0000256" key="16">
    <source>
        <dbReference type="ARBA" id="ARBA00049209"/>
    </source>
</evidence>
<reference evidence="22" key="1">
    <citation type="journal article" date="2020" name="mSystems">
        <title>Genome- and Community-Level Interaction Insights into Carbon Utilization and Element Cycling Functions of Hydrothermarchaeota in Hydrothermal Sediment.</title>
        <authorList>
            <person name="Zhou Z."/>
            <person name="Liu Y."/>
            <person name="Xu W."/>
            <person name="Pan J."/>
            <person name="Luo Z.H."/>
            <person name="Li M."/>
        </authorList>
    </citation>
    <scope>NUCLEOTIDE SEQUENCE [LARGE SCALE GENOMIC DNA]</scope>
    <source>
        <strain evidence="22">SpSt-82</strain>
    </source>
</reference>
<dbReference type="GO" id="GO:0052856">
    <property type="term" value="F:NAD(P)HX epimerase activity"/>
    <property type="evidence" value="ECO:0007669"/>
    <property type="project" value="UniProtKB-UniRule"/>
</dbReference>
<dbReference type="PIRSF" id="PIRSF017184">
    <property type="entry name" value="Nnr"/>
    <property type="match status" value="1"/>
</dbReference>
<evidence type="ECO:0000256" key="9">
    <source>
        <dbReference type="ARBA" id="ARBA00022958"/>
    </source>
</evidence>
<feature type="domain" description="YjeF C-terminal" evidence="20">
    <location>
        <begin position="247"/>
        <end position="533"/>
    </location>
</feature>
<dbReference type="HAMAP" id="MF_01965">
    <property type="entry name" value="NADHX_dehydratase"/>
    <property type="match status" value="1"/>
</dbReference>
<keyword evidence="8 17" id="KW-0521">NADP</keyword>
<evidence type="ECO:0000256" key="18">
    <source>
        <dbReference type="HAMAP-Rule" id="MF_01966"/>
    </source>
</evidence>
<dbReference type="CDD" id="cd01171">
    <property type="entry name" value="YXKO-related"/>
    <property type="match status" value="1"/>
</dbReference>
<feature type="binding site" evidence="17">
    <location>
        <position position="475"/>
    </location>
    <ligand>
        <name>(6S)-NADPHX</name>
        <dbReference type="ChEBI" id="CHEBI:64076"/>
    </ligand>
</feature>
<evidence type="ECO:0000256" key="15">
    <source>
        <dbReference type="ARBA" id="ARBA00048238"/>
    </source>
</evidence>
<dbReference type="InterPro" id="IPR017953">
    <property type="entry name" value="Carbohydrate_kinase_pred_CS"/>
</dbReference>